<dbReference type="Proteomes" id="UP000035265">
    <property type="component" value="Unassembled WGS sequence"/>
</dbReference>
<keyword evidence="5" id="KW-1185">Reference proteome</keyword>
<name>A0A0H2KS26_9MICO</name>
<dbReference type="PANTHER" id="PTHR30055">
    <property type="entry name" value="HTH-TYPE TRANSCRIPTIONAL REGULATOR RUTR"/>
    <property type="match status" value="1"/>
</dbReference>
<dbReference type="GO" id="GO:0003700">
    <property type="term" value="F:DNA-binding transcription factor activity"/>
    <property type="evidence" value="ECO:0007669"/>
    <property type="project" value="TreeGrafter"/>
</dbReference>
<dbReference type="GO" id="GO:0000976">
    <property type="term" value="F:transcription cis-regulatory region binding"/>
    <property type="evidence" value="ECO:0007669"/>
    <property type="project" value="TreeGrafter"/>
</dbReference>
<protein>
    <submittedName>
        <fullName evidence="4">TetR family transcriptional regulator</fullName>
    </submittedName>
</protein>
<dbReference type="InterPro" id="IPR001647">
    <property type="entry name" value="HTH_TetR"/>
</dbReference>
<evidence type="ECO:0000313" key="5">
    <source>
        <dbReference type="Proteomes" id="UP000035265"/>
    </source>
</evidence>
<dbReference type="PANTHER" id="PTHR30055:SF226">
    <property type="entry name" value="HTH-TYPE TRANSCRIPTIONAL REGULATOR PKSA"/>
    <property type="match status" value="1"/>
</dbReference>
<keyword evidence="1 2" id="KW-0238">DNA-binding</keyword>
<accession>A0A0H2KS26</accession>
<evidence type="ECO:0000256" key="2">
    <source>
        <dbReference type="PROSITE-ProRule" id="PRU00335"/>
    </source>
</evidence>
<dbReference type="Gene3D" id="1.10.357.10">
    <property type="entry name" value="Tetracycline Repressor, domain 2"/>
    <property type="match status" value="1"/>
</dbReference>
<comment type="caution">
    <text evidence="4">The sequence shown here is derived from an EMBL/GenBank/DDBJ whole genome shotgun (WGS) entry which is preliminary data.</text>
</comment>
<dbReference type="PROSITE" id="PS50977">
    <property type="entry name" value="HTH_TETR_2"/>
    <property type="match status" value="1"/>
</dbReference>
<gene>
    <name evidence="4" type="ORF">FB00_11455</name>
</gene>
<sequence length="190" mass="19802">MPKIAAPTVAEHRAAQLRALLDAARELIREDGSGLTLAAVAARAGLARSSVYQYFRSREELLDAVVADVVPRWSARITAAVATAASPEDAIVAYARENLLLVAEGEHAVVAALRAEAGREALAQQSAAMHATILVPLVEALEQLDVPDAARSAELVNAVVLAAARQVEAGEDAETTLARVRAVLGCLAPA</sequence>
<evidence type="ECO:0000313" key="4">
    <source>
        <dbReference type="EMBL" id="KLN34614.1"/>
    </source>
</evidence>
<dbReference type="Pfam" id="PF00440">
    <property type="entry name" value="TetR_N"/>
    <property type="match status" value="1"/>
</dbReference>
<dbReference type="RefSeq" id="WP_047233002.1">
    <property type="nucleotide sequence ID" value="NZ_JNBQ01000012.1"/>
</dbReference>
<evidence type="ECO:0000256" key="1">
    <source>
        <dbReference type="ARBA" id="ARBA00023125"/>
    </source>
</evidence>
<evidence type="ECO:0000259" key="3">
    <source>
        <dbReference type="PROSITE" id="PS50977"/>
    </source>
</evidence>
<dbReference type="InterPro" id="IPR009057">
    <property type="entry name" value="Homeodomain-like_sf"/>
</dbReference>
<dbReference type="EMBL" id="JNBQ01000012">
    <property type="protein sequence ID" value="KLN34614.1"/>
    <property type="molecule type" value="Genomic_DNA"/>
</dbReference>
<proteinExistence type="predicted"/>
<dbReference type="InterPro" id="IPR050109">
    <property type="entry name" value="HTH-type_TetR-like_transc_reg"/>
</dbReference>
<organism evidence="4 5">
    <name type="scientific">Cellulosimicrobium funkei</name>
    <dbReference type="NCBI Taxonomy" id="264251"/>
    <lineage>
        <taxon>Bacteria</taxon>
        <taxon>Bacillati</taxon>
        <taxon>Actinomycetota</taxon>
        <taxon>Actinomycetes</taxon>
        <taxon>Micrococcales</taxon>
        <taxon>Promicromonosporaceae</taxon>
        <taxon>Cellulosimicrobium</taxon>
    </lineage>
</organism>
<dbReference type="SUPFAM" id="SSF46689">
    <property type="entry name" value="Homeodomain-like"/>
    <property type="match status" value="1"/>
</dbReference>
<dbReference type="PRINTS" id="PR00455">
    <property type="entry name" value="HTHTETR"/>
</dbReference>
<dbReference type="AlphaFoldDB" id="A0A0H2KS26"/>
<dbReference type="PATRIC" id="fig|264251.5.peg.2332"/>
<dbReference type="STRING" id="264251.FB00_11455"/>
<feature type="DNA-binding region" description="H-T-H motif" evidence="2">
    <location>
        <begin position="36"/>
        <end position="55"/>
    </location>
</feature>
<feature type="domain" description="HTH tetR-type" evidence="3">
    <location>
        <begin position="14"/>
        <end position="73"/>
    </location>
</feature>
<reference evidence="4 5" key="1">
    <citation type="submission" date="2014-05" db="EMBL/GenBank/DDBJ databases">
        <title>Cellulosimicrobium funkei U11 genome.</title>
        <authorList>
            <person name="Hu C."/>
            <person name="Gong Y."/>
            <person name="Wan W."/>
            <person name="Jiang M."/>
        </authorList>
    </citation>
    <scope>NUCLEOTIDE SEQUENCE [LARGE SCALE GENOMIC DNA]</scope>
    <source>
        <strain evidence="4 5">U11</strain>
    </source>
</reference>